<gene>
    <name evidence="2" type="ORF">COX00_01145</name>
</gene>
<keyword evidence="1" id="KW-0472">Membrane</keyword>
<comment type="similarity">
    <text evidence="1">Belongs to the UPF0161 family.</text>
</comment>
<reference evidence="2 3" key="1">
    <citation type="submission" date="2017-09" db="EMBL/GenBank/DDBJ databases">
        <title>Depth-based differentiation of microbial function through sediment-hosted aquifers and enrichment of novel symbionts in the deep terrestrial subsurface.</title>
        <authorList>
            <person name="Probst A.J."/>
            <person name="Ladd B."/>
            <person name="Jarett J.K."/>
            <person name="Geller-Mcgrath D.E."/>
            <person name="Sieber C.M."/>
            <person name="Emerson J.B."/>
            <person name="Anantharaman K."/>
            <person name="Thomas B.C."/>
            <person name="Malmstrom R."/>
            <person name="Stieglmeier M."/>
            <person name="Klingl A."/>
            <person name="Woyke T."/>
            <person name="Ryan C.M."/>
            <person name="Banfield J.F."/>
        </authorList>
    </citation>
    <scope>NUCLEOTIDE SEQUENCE [LARGE SCALE GENOMIC DNA]</scope>
    <source>
        <strain evidence="2">CG22_combo_CG10-13_8_21_14_all_47_17</strain>
    </source>
</reference>
<evidence type="ECO:0000313" key="3">
    <source>
        <dbReference type="Proteomes" id="UP000231581"/>
    </source>
</evidence>
<evidence type="ECO:0000313" key="2">
    <source>
        <dbReference type="EMBL" id="PIP60832.1"/>
    </source>
</evidence>
<dbReference type="NCBIfam" id="TIGR00278">
    <property type="entry name" value="membrane protein insertion efficiency factor YidD"/>
    <property type="match status" value="1"/>
</dbReference>
<keyword evidence="1" id="KW-1003">Cell membrane</keyword>
<dbReference type="PANTHER" id="PTHR33383:SF1">
    <property type="entry name" value="MEMBRANE PROTEIN INSERTION EFFICIENCY FACTOR-RELATED"/>
    <property type="match status" value="1"/>
</dbReference>
<organism evidence="2 3">
    <name type="scientific">Candidatus Uhrbacteria bacterium CG22_combo_CG10-13_8_21_14_all_47_17</name>
    <dbReference type="NCBI Taxonomy" id="1975041"/>
    <lineage>
        <taxon>Bacteria</taxon>
        <taxon>Candidatus Uhriibacteriota</taxon>
    </lineage>
</organism>
<accession>A0A2H0BT40</accession>
<dbReference type="Proteomes" id="UP000231581">
    <property type="component" value="Unassembled WGS sequence"/>
</dbReference>
<dbReference type="HAMAP" id="MF_00386">
    <property type="entry name" value="UPF0161_YidD"/>
    <property type="match status" value="1"/>
</dbReference>
<name>A0A2H0BT40_9BACT</name>
<comment type="subcellular location">
    <subcellularLocation>
        <location evidence="1">Cell membrane</location>
        <topology evidence="1">Peripheral membrane protein</topology>
        <orientation evidence="1">Cytoplasmic side</orientation>
    </subcellularLocation>
</comment>
<comment type="function">
    <text evidence="1">Could be involved in insertion of integral membrane proteins into the membrane.</text>
</comment>
<dbReference type="InterPro" id="IPR002696">
    <property type="entry name" value="Membr_insert_effic_factor_YidD"/>
</dbReference>
<comment type="caution">
    <text evidence="2">The sequence shown here is derived from an EMBL/GenBank/DDBJ whole genome shotgun (WGS) entry which is preliminary data.</text>
</comment>
<dbReference type="AlphaFoldDB" id="A0A2H0BT40"/>
<sequence length="86" mass="9707">MKRVLSIPKTIVKKFIRVYQKTLSFDHGPLQLMAPHGACKFHPTCSEYGYQAIDRYGVLKGGLLAVKRVSRCHPWSMGGHDPVPEK</sequence>
<evidence type="ECO:0000256" key="1">
    <source>
        <dbReference type="HAMAP-Rule" id="MF_00386"/>
    </source>
</evidence>
<protein>
    <recommendedName>
        <fullName evidence="1">Putative membrane protein insertion efficiency factor</fullName>
    </recommendedName>
</protein>
<dbReference type="Pfam" id="PF01809">
    <property type="entry name" value="YidD"/>
    <property type="match status" value="1"/>
</dbReference>
<dbReference type="GO" id="GO:0005886">
    <property type="term" value="C:plasma membrane"/>
    <property type="evidence" value="ECO:0007669"/>
    <property type="project" value="UniProtKB-SubCell"/>
</dbReference>
<dbReference type="PANTHER" id="PTHR33383">
    <property type="entry name" value="MEMBRANE PROTEIN INSERTION EFFICIENCY FACTOR-RELATED"/>
    <property type="match status" value="1"/>
</dbReference>
<proteinExistence type="inferred from homology"/>
<dbReference type="SMART" id="SM01234">
    <property type="entry name" value="Haemolytic"/>
    <property type="match status" value="1"/>
</dbReference>
<dbReference type="EMBL" id="PCSZ01000026">
    <property type="protein sequence ID" value="PIP60832.1"/>
    <property type="molecule type" value="Genomic_DNA"/>
</dbReference>